<reference evidence="1" key="2">
    <citation type="submission" date="2023-06" db="EMBL/GenBank/DDBJ databases">
        <title>Long-read-based genome assembly of the green algal bacterivore Cymbomonas tetramitiformis.</title>
        <authorList>
            <person name="Gyaltshen Y."/>
            <person name="Rozenberg A."/>
            <person name="Paasch A."/>
            <person name="Burns J.A."/>
            <person name="Warring S."/>
            <person name="Larson R."/>
            <person name="Maurer-Alcala X."/>
            <person name="Dacks J."/>
            <person name="Kim E."/>
        </authorList>
    </citation>
    <scope>NUCLEOTIDE SEQUENCE</scope>
    <source>
        <strain evidence="1">PLY_AMNH</strain>
    </source>
</reference>
<gene>
    <name evidence="1" type="ORF">CYMTET_31886</name>
</gene>
<name>A0AAE0FG61_9CHLO</name>
<dbReference type="EMBL" id="LGRX02018989">
    <property type="protein sequence ID" value="KAK3259104.1"/>
    <property type="molecule type" value="Genomic_DNA"/>
</dbReference>
<dbReference type="Gene3D" id="3.50.50.60">
    <property type="entry name" value="FAD/NAD(P)-binding domain"/>
    <property type="match status" value="1"/>
</dbReference>
<dbReference type="EMBL" id="LGRX02018989">
    <property type="protein sequence ID" value="KAK3259103.1"/>
    <property type="molecule type" value="Genomic_DNA"/>
</dbReference>
<dbReference type="PANTHER" id="PTHR16128">
    <property type="entry name" value="FAD/NAD(P)-BINDING OXIDOREDUCTASE FAMILY PROTEIN"/>
    <property type="match status" value="1"/>
</dbReference>
<protein>
    <submittedName>
        <fullName evidence="1">Uncharacterized protein</fullName>
    </submittedName>
</protein>
<evidence type="ECO:0000313" key="2">
    <source>
        <dbReference type="Proteomes" id="UP001190700"/>
    </source>
</evidence>
<proteinExistence type="predicted"/>
<dbReference type="PANTHER" id="PTHR16128:SF5">
    <property type="entry name" value="FAD_NAD(P)-BINDING OXIDOREDUCTASE FAMILY PROTEIN"/>
    <property type="match status" value="1"/>
</dbReference>
<keyword evidence="2" id="KW-1185">Reference proteome</keyword>
<comment type="caution">
    <text evidence="1">The sequence shown here is derived from an EMBL/GenBank/DDBJ whole genome shotgun (WGS) entry which is preliminary data.</text>
</comment>
<dbReference type="AlphaFoldDB" id="A0AAE0FG61"/>
<reference evidence="1 2" key="1">
    <citation type="journal article" date="2015" name="Genome Biol. Evol.">
        <title>Comparative Genomics of a Bacterivorous Green Alga Reveals Evolutionary Causalities and Consequences of Phago-Mixotrophic Mode of Nutrition.</title>
        <authorList>
            <person name="Burns J.A."/>
            <person name="Paasch A."/>
            <person name="Narechania A."/>
            <person name="Kim E."/>
        </authorList>
    </citation>
    <scope>NUCLEOTIDE SEQUENCE [LARGE SCALE GENOMIC DNA]</scope>
    <source>
        <strain evidence="1">PLY_AMNH</strain>
    </source>
</reference>
<dbReference type="Gene3D" id="3.90.660.10">
    <property type="match status" value="1"/>
</dbReference>
<feature type="non-terminal residue" evidence="1">
    <location>
        <position position="1"/>
    </location>
</feature>
<sequence length="135" mass="14220">RPARAAGGDAHQAECWVAHSTPLFGKKHKCPQEAVPASKAQEVTQLMLAAVEEALRLPGGAIRPAWTRVQLWGAANPLNVANVPCVWATAARLAACGDWCAQGPPCVETAAHSGLAVADAIHRMFSQVRVLIPVC</sequence>
<dbReference type="Proteomes" id="UP001190700">
    <property type="component" value="Unassembled WGS sequence"/>
</dbReference>
<dbReference type="InterPro" id="IPR036188">
    <property type="entry name" value="FAD/NAD-bd_sf"/>
</dbReference>
<accession>A0AAE0FG61</accession>
<organism evidence="1 2">
    <name type="scientific">Cymbomonas tetramitiformis</name>
    <dbReference type="NCBI Taxonomy" id="36881"/>
    <lineage>
        <taxon>Eukaryota</taxon>
        <taxon>Viridiplantae</taxon>
        <taxon>Chlorophyta</taxon>
        <taxon>Pyramimonadophyceae</taxon>
        <taxon>Pyramimonadales</taxon>
        <taxon>Pyramimonadaceae</taxon>
        <taxon>Cymbomonas</taxon>
    </lineage>
</organism>
<evidence type="ECO:0000313" key="1">
    <source>
        <dbReference type="EMBL" id="KAK3259103.1"/>
    </source>
</evidence>